<gene>
    <name evidence="2" type="ORF">scyTo_0023262</name>
</gene>
<dbReference type="STRING" id="75743.A0A401Q6L5"/>
<protein>
    <submittedName>
        <fullName evidence="2">Uncharacterized protein</fullName>
    </submittedName>
</protein>
<name>A0A401Q6L5_SCYTO</name>
<sequence length="189" mass="21884">VSTVPYLDGHHYRYSGWKALIPSNETLSWYFERLDHITNISYTANFYHFKDNDYVLMLHHFPQSPNHFQILTPARNGSLQPLSWARNVNGDWYFDQDNLTLYYLVSGRGVPQQPNIISNLDPTMININVQFRVFRCFYQNCAPPPRATVTSGAPDYNVWSNSSFWELRSENNYSIPAEGDSVVIPKGKV</sequence>
<dbReference type="PANTHER" id="PTHR46769">
    <property type="entry name" value="POLYCYSTIC KIDNEY AND HEPATIC DISEASE 1 (AUTOSOMAL RECESSIVE)-LIKE 1"/>
    <property type="match status" value="1"/>
</dbReference>
<proteinExistence type="predicted"/>
<organism evidence="2 3">
    <name type="scientific">Scyliorhinus torazame</name>
    <name type="common">Cloudy catshark</name>
    <name type="synonym">Catulus torazame</name>
    <dbReference type="NCBI Taxonomy" id="75743"/>
    <lineage>
        <taxon>Eukaryota</taxon>
        <taxon>Metazoa</taxon>
        <taxon>Chordata</taxon>
        <taxon>Craniata</taxon>
        <taxon>Vertebrata</taxon>
        <taxon>Chondrichthyes</taxon>
        <taxon>Elasmobranchii</taxon>
        <taxon>Galeomorphii</taxon>
        <taxon>Galeoidea</taxon>
        <taxon>Carcharhiniformes</taxon>
        <taxon>Scyliorhinidae</taxon>
        <taxon>Scyliorhinus</taxon>
    </lineage>
</organism>
<evidence type="ECO:0000313" key="3">
    <source>
        <dbReference type="Proteomes" id="UP000288216"/>
    </source>
</evidence>
<keyword evidence="3" id="KW-1185">Reference proteome</keyword>
<comment type="caution">
    <text evidence="2">The sequence shown here is derived from an EMBL/GenBank/DDBJ whole genome shotgun (WGS) entry which is preliminary data.</text>
</comment>
<dbReference type="InterPro" id="IPR052387">
    <property type="entry name" value="Fibrocystin"/>
</dbReference>
<reference evidence="2 3" key="1">
    <citation type="journal article" date="2018" name="Nat. Ecol. Evol.">
        <title>Shark genomes provide insights into elasmobranch evolution and the origin of vertebrates.</title>
        <authorList>
            <person name="Hara Y"/>
            <person name="Yamaguchi K"/>
            <person name="Onimaru K"/>
            <person name="Kadota M"/>
            <person name="Koyanagi M"/>
            <person name="Keeley SD"/>
            <person name="Tatsumi K"/>
            <person name="Tanaka K"/>
            <person name="Motone F"/>
            <person name="Kageyama Y"/>
            <person name="Nozu R"/>
            <person name="Adachi N"/>
            <person name="Nishimura O"/>
            <person name="Nakagawa R"/>
            <person name="Tanegashima C"/>
            <person name="Kiyatake I"/>
            <person name="Matsumoto R"/>
            <person name="Murakumo K"/>
            <person name="Nishida K"/>
            <person name="Terakita A"/>
            <person name="Kuratani S"/>
            <person name="Sato K"/>
            <person name="Hyodo S Kuraku.S."/>
        </authorList>
    </citation>
    <scope>NUCLEOTIDE SEQUENCE [LARGE SCALE GENOMIC DNA]</scope>
</reference>
<feature type="non-terminal residue" evidence="2">
    <location>
        <position position="1"/>
    </location>
</feature>
<accession>A0A401Q6L5</accession>
<dbReference type="AlphaFoldDB" id="A0A401Q6L5"/>
<dbReference type="PANTHER" id="PTHR46769:SF2">
    <property type="entry name" value="FIBROCYSTIN-L ISOFORM 2 PRECURSOR-RELATED"/>
    <property type="match status" value="1"/>
</dbReference>
<evidence type="ECO:0000313" key="2">
    <source>
        <dbReference type="EMBL" id="GCB81019.1"/>
    </source>
</evidence>
<dbReference type="Proteomes" id="UP000288216">
    <property type="component" value="Unassembled WGS sequence"/>
</dbReference>
<keyword evidence="1" id="KW-0732">Signal</keyword>
<evidence type="ECO:0000256" key="1">
    <source>
        <dbReference type="ARBA" id="ARBA00022729"/>
    </source>
</evidence>
<dbReference type="EMBL" id="BFAA01027730">
    <property type="protein sequence ID" value="GCB81019.1"/>
    <property type="molecule type" value="Genomic_DNA"/>
</dbReference>